<feature type="chain" id="PRO_5011432184" description="NHL repeat-containing protein" evidence="1">
    <location>
        <begin position="25"/>
        <end position="146"/>
    </location>
</feature>
<evidence type="ECO:0000313" key="2">
    <source>
        <dbReference type="EMBL" id="SDE49355.1"/>
    </source>
</evidence>
<dbReference type="Proteomes" id="UP000199412">
    <property type="component" value="Unassembled WGS sequence"/>
</dbReference>
<protein>
    <recommendedName>
        <fullName evidence="4">NHL repeat-containing protein</fullName>
    </recommendedName>
</protein>
<dbReference type="RefSeq" id="WP_092786113.1">
    <property type="nucleotide sequence ID" value="NZ_FNAP01000007.1"/>
</dbReference>
<reference evidence="2 3" key="1">
    <citation type="submission" date="2016-10" db="EMBL/GenBank/DDBJ databases">
        <authorList>
            <person name="de Groot N.N."/>
        </authorList>
    </citation>
    <scope>NUCLEOTIDE SEQUENCE [LARGE SCALE GENOMIC DNA]</scope>
    <source>
        <strain evidence="2 3">ATCC 700224</strain>
    </source>
</reference>
<evidence type="ECO:0000256" key="1">
    <source>
        <dbReference type="SAM" id="SignalP"/>
    </source>
</evidence>
<dbReference type="EMBL" id="FNAP01000007">
    <property type="protein sequence ID" value="SDE49355.1"/>
    <property type="molecule type" value="Genomic_DNA"/>
</dbReference>
<keyword evidence="3" id="KW-1185">Reference proteome</keyword>
<sequence length="146" mass="14751">MRKMILAGALTAIVAAGASGAAGAGSCEPSLMLSGLSSPVGVVERSDGSLVISNIAGDITVIDAEGRRTDIDGVLRQPAPGIVVTPDDRVFVQDDGGSSLFELVDDTTLEPVAEAFSRPVDLAVAPDGSLRVGSWGGGTLDRVCID</sequence>
<dbReference type="Gene3D" id="2.120.10.30">
    <property type="entry name" value="TolB, C-terminal domain"/>
    <property type="match status" value="1"/>
</dbReference>
<dbReference type="STRING" id="69960.SAMN05421720_107130"/>
<evidence type="ECO:0008006" key="4">
    <source>
        <dbReference type="Google" id="ProtNLM"/>
    </source>
</evidence>
<dbReference type="PROSITE" id="PS51257">
    <property type="entry name" value="PROKAR_LIPOPROTEIN"/>
    <property type="match status" value="1"/>
</dbReference>
<name>A0A1G7DEX0_9PROT</name>
<feature type="signal peptide" evidence="1">
    <location>
        <begin position="1"/>
        <end position="24"/>
    </location>
</feature>
<dbReference type="SUPFAM" id="SSF63829">
    <property type="entry name" value="Calcium-dependent phosphotriesterase"/>
    <property type="match status" value="1"/>
</dbReference>
<keyword evidence="1" id="KW-0732">Signal</keyword>
<accession>A0A1G7DEX0</accession>
<gene>
    <name evidence="2" type="ORF">SAMN05421720_107130</name>
</gene>
<evidence type="ECO:0000313" key="3">
    <source>
        <dbReference type="Proteomes" id="UP000199412"/>
    </source>
</evidence>
<dbReference type="AlphaFoldDB" id="A0A1G7DEX0"/>
<organism evidence="2 3">
    <name type="scientific">Rhodospira trueperi</name>
    <dbReference type="NCBI Taxonomy" id="69960"/>
    <lineage>
        <taxon>Bacteria</taxon>
        <taxon>Pseudomonadati</taxon>
        <taxon>Pseudomonadota</taxon>
        <taxon>Alphaproteobacteria</taxon>
        <taxon>Rhodospirillales</taxon>
        <taxon>Rhodospirillaceae</taxon>
        <taxon>Rhodospira</taxon>
    </lineage>
</organism>
<proteinExistence type="predicted"/>
<dbReference type="OrthoDB" id="30052at2"/>
<dbReference type="InterPro" id="IPR011042">
    <property type="entry name" value="6-blade_b-propeller_TolB-like"/>
</dbReference>